<feature type="domain" description="RRM" evidence="6">
    <location>
        <begin position="76"/>
        <end position="153"/>
    </location>
</feature>
<dbReference type="InterPro" id="IPR055204">
    <property type="entry name" value="HNRNPL_RRM"/>
</dbReference>
<dbReference type="InterPro" id="IPR035979">
    <property type="entry name" value="RBD_domain_sf"/>
</dbReference>
<reference evidence="7" key="1">
    <citation type="submission" date="2020-05" db="UniProtKB">
        <authorList>
            <consortium name="EnsemblMetazoa"/>
        </authorList>
    </citation>
    <scope>IDENTIFICATION</scope>
    <source>
        <strain evidence="7">USDA</strain>
    </source>
</reference>
<evidence type="ECO:0000313" key="7">
    <source>
        <dbReference type="EnsemblMetazoa" id="SCAU008399-PG"/>
    </source>
</evidence>
<dbReference type="Proteomes" id="UP000095300">
    <property type="component" value="Unassembled WGS sequence"/>
</dbReference>
<evidence type="ECO:0000256" key="3">
    <source>
        <dbReference type="ARBA" id="ARBA00022884"/>
    </source>
</evidence>
<proteinExistence type="predicted"/>
<dbReference type="GO" id="GO:0003723">
    <property type="term" value="F:RNA binding"/>
    <property type="evidence" value="ECO:0007669"/>
    <property type="project" value="UniProtKB-UniRule"/>
</dbReference>
<keyword evidence="3 4" id="KW-0694">RNA-binding</keyword>
<dbReference type="Pfam" id="PF22976">
    <property type="entry name" value="RRM_10"/>
    <property type="match status" value="1"/>
</dbReference>
<dbReference type="Gene3D" id="3.30.70.330">
    <property type="match status" value="3"/>
</dbReference>
<dbReference type="EnsemblMetazoa" id="SCAU008399-RG">
    <property type="protein sequence ID" value="SCAU008399-PG"/>
    <property type="gene ID" value="SCAU008399"/>
</dbReference>
<dbReference type="VEuPathDB" id="VectorBase:SCAU008399"/>
<feature type="compositionally biased region" description="Basic and acidic residues" evidence="5">
    <location>
        <begin position="60"/>
        <end position="70"/>
    </location>
</feature>
<evidence type="ECO:0000313" key="8">
    <source>
        <dbReference type="Proteomes" id="UP000095300"/>
    </source>
</evidence>
<feature type="domain" description="RRM" evidence="6">
    <location>
        <begin position="252"/>
        <end position="327"/>
    </location>
</feature>
<evidence type="ECO:0000259" key="6">
    <source>
        <dbReference type="PROSITE" id="PS50102"/>
    </source>
</evidence>
<dbReference type="CDD" id="cd12424">
    <property type="entry name" value="RRM3_hnRNPL_like"/>
    <property type="match status" value="1"/>
</dbReference>
<protein>
    <recommendedName>
        <fullName evidence="6">RRM domain-containing protein</fullName>
    </recommendedName>
</protein>
<keyword evidence="2" id="KW-0677">Repeat</keyword>
<keyword evidence="8" id="KW-1185">Reference proteome</keyword>
<gene>
    <name evidence="7" type="primary">106081057</name>
</gene>
<feature type="compositionally biased region" description="Polar residues" evidence="5">
    <location>
        <begin position="48"/>
        <end position="59"/>
    </location>
</feature>
<dbReference type="InterPro" id="IPR012677">
    <property type="entry name" value="Nucleotide-bd_a/b_plait_sf"/>
</dbReference>
<dbReference type="SUPFAM" id="SSF54928">
    <property type="entry name" value="RNA-binding domain, RBD"/>
    <property type="match status" value="3"/>
</dbReference>
<feature type="region of interest" description="Disordered" evidence="5">
    <location>
        <begin position="48"/>
        <end position="70"/>
    </location>
</feature>
<dbReference type="AlphaFoldDB" id="A0A1I8PIP7"/>
<dbReference type="PANTHER" id="PTHR15592">
    <property type="entry name" value="MATRIN 3/NUCLEAR PROTEIN 220-RELATED"/>
    <property type="match status" value="1"/>
</dbReference>
<evidence type="ECO:0000256" key="5">
    <source>
        <dbReference type="SAM" id="MobiDB-lite"/>
    </source>
</evidence>
<dbReference type="CDD" id="cd12427">
    <property type="entry name" value="RRM4_hnRNPL_like"/>
    <property type="match status" value="1"/>
</dbReference>
<dbReference type="InterPro" id="IPR000504">
    <property type="entry name" value="RRM_dom"/>
</dbReference>
<evidence type="ECO:0000256" key="1">
    <source>
        <dbReference type="ARBA" id="ARBA00022553"/>
    </source>
</evidence>
<sequence>MPYNGSTNGSAGGGGGVLVVSDGPQNKKIRTGVQQAGDGDVHMIARTTAQSQQQPLMNKSNDDLRRKRPESTRPNHILLFTIINPFYPITVDVLHKICVPHGQVMRIVIFKKNGVQAMVEFDNLEAATRARENLNGADIYSGCCTLKIDFAKPEKLNVYKNEPETSWDYTLATAVSLISTPSNFCPFKEQPLLGPGAAFPSFAGPEFHPTTPENWKGASVHPTALMKETAAIPGRNTAVAAFTAQGQAQQGAVMMVYGLDQDTSNTDKLFNLVCLYGNVARIKFLKTKEGTAMVQMGDSVAVERCVQHLNNIPVGTKGKIQIAFSKQNFLSEVINPFLLADHTPSFKEYTGSKNNRFLSPAQASKNRIQPPSKILHFFNTPPGLTEDQLIGIFNIKEVPATSVRLFPLKTERSSSGLIEFPNIAQAVLAIMKCNHLPIEGKGTKFPFIMKLCFSSSKSMNGAWNNAANEGMIEKENDAELKQEVYN</sequence>
<dbReference type="Pfam" id="PF13893">
    <property type="entry name" value="RRM_5"/>
    <property type="match status" value="1"/>
</dbReference>
<dbReference type="FunFam" id="3.30.70.330:FF:000206">
    <property type="entry name" value="Smooth, isoform L"/>
    <property type="match status" value="1"/>
</dbReference>
<dbReference type="InterPro" id="IPR021790">
    <property type="entry name" value="PTBP1-like_RRM2"/>
</dbReference>
<dbReference type="SMART" id="SM00360">
    <property type="entry name" value="RRM"/>
    <property type="match status" value="3"/>
</dbReference>
<evidence type="ECO:0000256" key="2">
    <source>
        <dbReference type="ARBA" id="ARBA00022737"/>
    </source>
</evidence>
<dbReference type="InterPro" id="IPR006536">
    <property type="entry name" value="HnRNP-L/PTB"/>
</dbReference>
<dbReference type="Pfam" id="PF11835">
    <property type="entry name" value="RRM_8"/>
    <property type="match status" value="1"/>
</dbReference>
<keyword evidence="1" id="KW-0597">Phosphoprotein</keyword>
<dbReference type="CDD" id="cd12694">
    <property type="entry name" value="RRM2_hnRNPL_like"/>
    <property type="match status" value="1"/>
</dbReference>
<dbReference type="GO" id="GO:0005634">
    <property type="term" value="C:nucleus"/>
    <property type="evidence" value="ECO:0007669"/>
    <property type="project" value="InterPro"/>
</dbReference>
<dbReference type="GO" id="GO:0006397">
    <property type="term" value="P:mRNA processing"/>
    <property type="evidence" value="ECO:0007669"/>
    <property type="project" value="InterPro"/>
</dbReference>
<name>A0A1I8PIP7_STOCA</name>
<dbReference type="FunFam" id="3.30.70.330:FF:000052">
    <property type="entry name" value="Heterogeneous nuclear ribonucleoprotein L like"/>
    <property type="match status" value="1"/>
</dbReference>
<organism evidence="7 8">
    <name type="scientific">Stomoxys calcitrans</name>
    <name type="common">Stable fly</name>
    <name type="synonym">Conops calcitrans</name>
    <dbReference type="NCBI Taxonomy" id="35570"/>
    <lineage>
        <taxon>Eukaryota</taxon>
        <taxon>Metazoa</taxon>
        <taxon>Ecdysozoa</taxon>
        <taxon>Arthropoda</taxon>
        <taxon>Hexapoda</taxon>
        <taxon>Insecta</taxon>
        <taxon>Pterygota</taxon>
        <taxon>Neoptera</taxon>
        <taxon>Endopterygota</taxon>
        <taxon>Diptera</taxon>
        <taxon>Brachycera</taxon>
        <taxon>Muscomorpha</taxon>
        <taxon>Muscoidea</taxon>
        <taxon>Muscidae</taxon>
        <taxon>Stomoxys</taxon>
    </lineage>
</organism>
<dbReference type="FunFam" id="3.30.70.330:FF:000072">
    <property type="entry name" value="heterogeneous nuclear ribonucleoprotein L isoform X1"/>
    <property type="match status" value="1"/>
</dbReference>
<accession>A0A1I8PIP7</accession>
<dbReference type="NCBIfam" id="TIGR01649">
    <property type="entry name" value="hnRNP-L_PTB"/>
    <property type="match status" value="1"/>
</dbReference>
<dbReference type="OrthoDB" id="302770at2759"/>
<evidence type="ECO:0000256" key="4">
    <source>
        <dbReference type="PROSITE-ProRule" id="PRU00176"/>
    </source>
</evidence>
<feature type="region of interest" description="Disordered" evidence="5">
    <location>
        <begin position="1"/>
        <end position="23"/>
    </location>
</feature>
<dbReference type="PROSITE" id="PS50102">
    <property type="entry name" value="RRM"/>
    <property type="match status" value="2"/>
</dbReference>